<dbReference type="InterPro" id="IPR018624">
    <property type="entry name" value="Sec66"/>
</dbReference>
<protein>
    <submittedName>
        <fullName evidence="2">Uncharacterized protein</fullName>
    </submittedName>
</protein>
<dbReference type="Pfam" id="PF09802">
    <property type="entry name" value="Sec66"/>
    <property type="match status" value="1"/>
</dbReference>
<accession>A0A9P8NU03</accession>
<organism evidence="2 3">
    <name type="scientific">Ogataea polymorpha</name>
    <dbReference type="NCBI Taxonomy" id="460523"/>
    <lineage>
        <taxon>Eukaryota</taxon>
        <taxon>Fungi</taxon>
        <taxon>Dikarya</taxon>
        <taxon>Ascomycota</taxon>
        <taxon>Saccharomycotina</taxon>
        <taxon>Pichiomycetes</taxon>
        <taxon>Pichiales</taxon>
        <taxon>Pichiaceae</taxon>
        <taxon>Ogataea</taxon>
    </lineage>
</organism>
<reference evidence="2" key="1">
    <citation type="journal article" date="2021" name="Open Biol.">
        <title>Shared evolutionary footprints suggest mitochondrial oxidative damage underlies multiple complex I losses in fungi.</title>
        <authorList>
            <person name="Schikora-Tamarit M.A."/>
            <person name="Marcet-Houben M."/>
            <person name="Nosek J."/>
            <person name="Gabaldon T."/>
        </authorList>
    </citation>
    <scope>NUCLEOTIDE SEQUENCE</scope>
    <source>
        <strain evidence="2">NCAIM Y.01608</strain>
    </source>
</reference>
<reference evidence="2" key="2">
    <citation type="submission" date="2021-01" db="EMBL/GenBank/DDBJ databases">
        <authorList>
            <person name="Schikora-Tamarit M.A."/>
        </authorList>
    </citation>
    <scope>NUCLEOTIDE SEQUENCE</scope>
    <source>
        <strain evidence="2">NCAIM Y.01608</strain>
    </source>
</reference>
<dbReference type="PANTHER" id="PTHR28229:SF1">
    <property type="entry name" value="TRANSLOCATION PROTEIN SEC66"/>
    <property type="match status" value="1"/>
</dbReference>
<keyword evidence="3" id="KW-1185">Reference proteome</keyword>
<feature type="region of interest" description="Disordered" evidence="1">
    <location>
        <begin position="32"/>
        <end position="61"/>
    </location>
</feature>
<evidence type="ECO:0000256" key="1">
    <source>
        <dbReference type="SAM" id="MobiDB-lite"/>
    </source>
</evidence>
<name>A0A9P8NU03_9ASCO</name>
<evidence type="ECO:0000313" key="2">
    <source>
        <dbReference type="EMBL" id="KAH3659700.1"/>
    </source>
</evidence>
<gene>
    <name evidence="2" type="ORF">OGATHE_005745</name>
</gene>
<evidence type="ECO:0000313" key="3">
    <source>
        <dbReference type="Proteomes" id="UP000788993"/>
    </source>
</evidence>
<dbReference type="AlphaFoldDB" id="A0A9P8NU03"/>
<dbReference type="Proteomes" id="UP000788993">
    <property type="component" value="Unassembled WGS sequence"/>
</dbReference>
<dbReference type="GO" id="GO:0031204">
    <property type="term" value="P:post-translational protein targeting to membrane, translocation"/>
    <property type="evidence" value="ECO:0007669"/>
    <property type="project" value="InterPro"/>
</dbReference>
<proteinExistence type="predicted"/>
<dbReference type="GO" id="GO:0031207">
    <property type="term" value="C:Sec62/Sec63 complex"/>
    <property type="evidence" value="ECO:0007669"/>
    <property type="project" value="InterPro"/>
</dbReference>
<comment type="caution">
    <text evidence="2">The sequence shown here is derived from an EMBL/GenBank/DDBJ whole genome shotgun (WGS) entry which is preliminary data.</text>
</comment>
<sequence>MDRSIRATHWPPSTDWTPNQIQAITTLLMTGHRDPHIPQDDLPDSDPGGPPAEPCLHSRGGNLPGIDVERVCYPERDKVPPSPMLLTTLVLFSVAHRRKKLNKLVSMKPIFKDNYQREMYLQLKNQTEPKVNEKVLKAALIRRGAEAIRRMIKLKEIQQYVNVLYQRGSIGDDVYESFKLQSKLQELELNELAMEAESFKKGWAQTFFPVCQEVTINEALRRRLNSLEPMKQSLDNQWLKQVAA</sequence>
<dbReference type="EMBL" id="JAEUBD010001504">
    <property type="protein sequence ID" value="KAH3659700.1"/>
    <property type="molecule type" value="Genomic_DNA"/>
</dbReference>
<dbReference type="PANTHER" id="PTHR28229">
    <property type="entry name" value="TRANSLOCATION PROTEIN SEC66"/>
    <property type="match status" value="1"/>
</dbReference>